<dbReference type="SUPFAM" id="SSF57701">
    <property type="entry name" value="Zn2/Cys6 DNA-binding domain"/>
    <property type="match status" value="1"/>
</dbReference>
<evidence type="ECO:0000259" key="3">
    <source>
        <dbReference type="PROSITE" id="PS50048"/>
    </source>
</evidence>
<dbReference type="PROSITE" id="PS50048">
    <property type="entry name" value="ZN2_CY6_FUNGAL_2"/>
    <property type="match status" value="1"/>
</dbReference>
<dbReference type="SMART" id="SM00066">
    <property type="entry name" value="GAL4"/>
    <property type="match status" value="1"/>
</dbReference>
<feature type="compositionally biased region" description="Low complexity" evidence="2">
    <location>
        <begin position="112"/>
        <end position="122"/>
    </location>
</feature>
<evidence type="ECO:0000313" key="4">
    <source>
        <dbReference type="EMBL" id="KAF4467006.1"/>
    </source>
</evidence>
<feature type="region of interest" description="Disordered" evidence="2">
    <location>
        <begin position="68"/>
        <end position="148"/>
    </location>
</feature>
<dbReference type="Pfam" id="PF00172">
    <property type="entry name" value="Zn_clus"/>
    <property type="match status" value="1"/>
</dbReference>
<protein>
    <submittedName>
        <fullName evidence="4">Transcription factor</fullName>
    </submittedName>
</protein>
<dbReference type="OrthoDB" id="4356994at2759"/>
<feature type="compositionally biased region" description="Low complexity" evidence="2">
    <location>
        <begin position="326"/>
        <end position="343"/>
    </location>
</feature>
<dbReference type="AlphaFoldDB" id="A0A8H4LDJ6"/>
<feature type="domain" description="Zn(2)-C6 fungal-type" evidence="3">
    <location>
        <begin position="34"/>
        <end position="64"/>
    </location>
</feature>
<evidence type="ECO:0000256" key="2">
    <source>
        <dbReference type="SAM" id="MobiDB-lite"/>
    </source>
</evidence>
<accession>A0A8H4LDJ6</accession>
<gene>
    <name evidence="4" type="ORF">FALBO_6155</name>
</gene>
<dbReference type="EMBL" id="JAADYS010000802">
    <property type="protein sequence ID" value="KAF4467006.1"/>
    <property type="molecule type" value="Genomic_DNA"/>
</dbReference>
<dbReference type="Gene3D" id="4.10.240.10">
    <property type="entry name" value="Zn(2)-C6 fungal-type DNA-binding domain"/>
    <property type="match status" value="1"/>
</dbReference>
<dbReference type="CDD" id="cd00067">
    <property type="entry name" value="GAL4"/>
    <property type="match status" value="1"/>
</dbReference>
<dbReference type="InterPro" id="IPR036864">
    <property type="entry name" value="Zn2-C6_fun-type_DNA-bd_sf"/>
</dbReference>
<feature type="compositionally biased region" description="Polar residues" evidence="2">
    <location>
        <begin position="131"/>
        <end position="146"/>
    </location>
</feature>
<name>A0A8H4LDJ6_9HYPO</name>
<feature type="compositionally biased region" description="Polar residues" evidence="2">
    <location>
        <begin position="268"/>
        <end position="278"/>
    </location>
</feature>
<dbReference type="GO" id="GO:0008270">
    <property type="term" value="F:zinc ion binding"/>
    <property type="evidence" value="ECO:0007669"/>
    <property type="project" value="InterPro"/>
</dbReference>
<sequence length="529" mass="56109">MFSTLRQTFGNGDRLLSVEIVPPFDKERTSMRTACERCRIQKSKCVSGENGCMLCVAKNRKCEYSVVTRPRRRTSSVASGGSKSRNDDNNQHKQSNQAGIVKRRSRVQTRQSSPLSTPSSSSQDQVRVAPVSQSSLQDNSIATSGPDTGVEDAEQLFFSGTIFPDSLGQVPAAFPQLDVAAEDFFRSVAGPTPMAAAKLGAGLGGGVGAETSTTRGDSGKHDDNKSVHTSSSANSLFNFSVDQMDFLMDDSRVPTTTMAPSAHDNKVTTEAQPATHFSTPPDLDATSTSTSSSCCCMMTAVSIYEALQVELAWGDPVAGPSPAPSPKSASADSPYSSAGSSWSGSGLGSGTGSGLATCHITPLMTQQTILQRQKAILVRFESLLGCGTCWSRSDFVMLMITMCDRMLTSLEAVERFVCTRTDDSSRVSSNSTSPTDVNALATSRAELDLPPLSRSPHVLQPRVGAWQIDDDDELELVTSLIKSRVTRLGNLIAMAEGTFVQIAAAVEPCRFGHTSGLPSDESADGHGAA</sequence>
<proteinExistence type="predicted"/>
<feature type="compositionally biased region" description="Basic and acidic residues" evidence="2">
    <location>
        <begin position="217"/>
        <end position="226"/>
    </location>
</feature>
<keyword evidence="5" id="KW-1185">Reference proteome</keyword>
<dbReference type="GO" id="GO:0000981">
    <property type="term" value="F:DNA-binding transcription factor activity, RNA polymerase II-specific"/>
    <property type="evidence" value="ECO:0007669"/>
    <property type="project" value="InterPro"/>
</dbReference>
<keyword evidence="1" id="KW-0539">Nucleus</keyword>
<reference evidence="4 5" key="1">
    <citation type="submission" date="2020-01" db="EMBL/GenBank/DDBJ databases">
        <title>Identification and distribution of gene clusters putatively required for synthesis of sphingolipid metabolism inhibitors in phylogenetically diverse species of the filamentous fungus Fusarium.</title>
        <authorList>
            <person name="Kim H.-S."/>
            <person name="Busman M."/>
            <person name="Brown D.W."/>
            <person name="Divon H."/>
            <person name="Uhlig S."/>
            <person name="Proctor R.H."/>
        </authorList>
    </citation>
    <scope>NUCLEOTIDE SEQUENCE [LARGE SCALE GENOMIC DNA]</scope>
    <source>
        <strain evidence="4 5">NRRL 20459</strain>
    </source>
</reference>
<organism evidence="4 5">
    <name type="scientific">Fusarium albosuccineum</name>
    <dbReference type="NCBI Taxonomy" id="1237068"/>
    <lineage>
        <taxon>Eukaryota</taxon>
        <taxon>Fungi</taxon>
        <taxon>Dikarya</taxon>
        <taxon>Ascomycota</taxon>
        <taxon>Pezizomycotina</taxon>
        <taxon>Sordariomycetes</taxon>
        <taxon>Hypocreomycetidae</taxon>
        <taxon>Hypocreales</taxon>
        <taxon>Nectriaceae</taxon>
        <taxon>Fusarium</taxon>
        <taxon>Fusarium decemcellulare species complex</taxon>
    </lineage>
</organism>
<dbReference type="Proteomes" id="UP000554235">
    <property type="component" value="Unassembled WGS sequence"/>
</dbReference>
<feature type="region of interest" description="Disordered" evidence="2">
    <location>
        <begin position="319"/>
        <end position="343"/>
    </location>
</feature>
<feature type="region of interest" description="Disordered" evidence="2">
    <location>
        <begin position="253"/>
        <end position="286"/>
    </location>
</feature>
<evidence type="ECO:0000256" key="1">
    <source>
        <dbReference type="ARBA" id="ARBA00023242"/>
    </source>
</evidence>
<feature type="region of interest" description="Disordered" evidence="2">
    <location>
        <begin position="208"/>
        <end position="230"/>
    </location>
</feature>
<evidence type="ECO:0000313" key="5">
    <source>
        <dbReference type="Proteomes" id="UP000554235"/>
    </source>
</evidence>
<dbReference type="InterPro" id="IPR001138">
    <property type="entry name" value="Zn2Cys6_DnaBD"/>
</dbReference>
<comment type="caution">
    <text evidence="4">The sequence shown here is derived from an EMBL/GenBank/DDBJ whole genome shotgun (WGS) entry which is preliminary data.</text>
</comment>
<dbReference type="PROSITE" id="PS00463">
    <property type="entry name" value="ZN2_CY6_FUNGAL_1"/>
    <property type="match status" value="1"/>
</dbReference>